<protein>
    <submittedName>
        <fullName evidence="1">Uncharacterized protein</fullName>
    </submittedName>
</protein>
<proteinExistence type="predicted"/>
<reference evidence="1" key="1">
    <citation type="submission" date="2020-03" db="EMBL/GenBank/DDBJ databases">
        <authorList>
            <person name="Weist P."/>
        </authorList>
    </citation>
    <scope>NUCLEOTIDE SEQUENCE</scope>
</reference>
<sequence length="164" mass="18580">MSNSKMSNSKMSNSKMSNMTCEHHRGLNCPMSTVQCPLSLSTVHCLALSNQGEEFRRELGFCPSSQVPLRTRWTDHMSPQAWGHLRTQQGWRAEGTDAWGTLDLHLPPEPGQVEDRGRMEITQLEQKYQNTNVWMSRERSCCLLHVPEDTGHERPGDTSPGEEA</sequence>
<dbReference type="EMBL" id="CADEAL010001278">
    <property type="protein sequence ID" value="CAB1430868.1"/>
    <property type="molecule type" value="Genomic_DNA"/>
</dbReference>
<evidence type="ECO:0000313" key="1">
    <source>
        <dbReference type="EMBL" id="CAB1430868.1"/>
    </source>
</evidence>
<organism evidence="1 2">
    <name type="scientific">Pleuronectes platessa</name>
    <name type="common">European plaice</name>
    <dbReference type="NCBI Taxonomy" id="8262"/>
    <lineage>
        <taxon>Eukaryota</taxon>
        <taxon>Metazoa</taxon>
        <taxon>Chordata</taxon>
        <taxon>Craniata</taxon>
        <taxon>Vertebrata</taxon>
        <taxon>Euteleostomi</taxon>
        <taxon>Actinopterygii</taxon>
        <taxon>Neopterygii</taxon>
        <taxon>Teleostei</taxon>
        <taxon>Neoteleostei</taxon>
        <taxon>Acanthomorphata</taxon>
        <taxon>Carangaria</taxon>
        <taxon>Pleuronectiformes</taxon>
        <taxon>Pleuronectoidei</taxon>
        <taxon>Pleuronectidae</taxon>
        <taxon>Pleuronectes</taxon>
    </lineage>
</organism>
<accession>A0A9N7UF94</accession>
<comment type="caution">
    <text evidence="1">The sequence shown here is derived from an EMBL/GenBank/DDBJ whole genome shotgun (WGS) entry which is preliminary data.</text>
</comment>
<gene>
    <name evidence="1" type="ORF">PLEPLA_LOCUS18864</name>
</gene>
<keyword evidence="2" id="KW-1185">Reference proteome</keyword>
<dbReference type="Proteomes" id="UP001153269">
    <property type="component" value="Unassembled WGS sequence"/>
</dbReference>
<evidence type="ECO:0000313" key="2">
    <source>
        <dbReference type="Proteomes" id="UP001153269"/>
    </source>
</evidence>
<name>A0A9N7UF94_PLEPL</name>
<dbReference type="AlphaFoldDB" id="A0A9N7UF94"/>